<dbReference type="Gene3D" id="3.40.50.300">
    <property type="entry name" value="P-loop containing nucleotide triphosphate hydrolases"/>
    <property type="match status" value="1"/>
</dbReference>
<name>A0A1J5P4J5_9ZZZZ</name>
<dbReference type="GO" id="GO:0015937">
    <property type="term" value="P:coenzyme A biosynthetic process"/>
    <property type="evidence" value="ECO:0007669"/>
    <property type="project" value="InterPro"/>
</dbReference>
<evidence type="ECO:0000313" key="3">
    <source>
        <dbReference type="EMBL" id="OIQ66481.1"/>
    </source>
</evidence>
<dbReference type="PROSITE" id="PS51219">
    <property type="entry name" value="DPCK"/>
    <property type="match status" value="1"/>
</dbReference>
<keyword evidence="3" id="KW-0418">Kinase</keyword>
<keyword evidence="3" id="KW-0808">Transferase</keyword>
<protein>
    <submittedName>
        <fullName evidence="3">Dephospho-CoA kinase</fullName>
        <ecNumber evidence="3">2.7.1.24</ecNumber>
    </submittedName>
</protein>
<dbReference type="GO" id="GO:0005524">
    <property type="term" value="F:ATP binding"/>
    <property type="evidence" value="ECO:0007669"/>
    <property type="project" value="UniProtKB-KW"/>
</dbReference>
<evidence type="ECO:0000256" key="1">
    <source>
        <dbReference type="ARBA" id="ARBA00022741"/>
    </source>
</evidence>
<dbReference type="CDD" id="cd02022">
    <property type="entry name" value="DPCK"/>
    <property type="match status" value="1"/>
</dbReference>
<accession>A0A1J5P4J5</accession>
<reference evidence="3" key="1">
    <citation type="submission" date="2016-10" db="EMBL/GenBank/DDBJ databases">
        <title>Sequence of Gallionella enrichment culture.</title>
        <authorList>
            <person name="Poehlein A."/>
            <person name="Muehling M."/>
            <person name="Daniel R."/>
        </authorList>
    </citation>
    <scope>NUCLEOTIDE SEQUENCE</scope>
</reference>
<dbReference type="SUPFAM" id="SSF52540">
    <property type="entry name" value="P-loop containing nucleoside triphosphate hydrolases"/>
    <property type="match status" value="1"/>
</dbReference>
<evidence type="ECO:0000256" key="2">
    <source>
        <dbReference type="ARBA" id="ARBA00022840"/>
    </source>
</evidence>
<comment type="caution">
    <text evidence="3">The sequence shown here is derived from an EMBL/GenBank/DDBJ whole genome shotgun (WGS) entry which is preliminary data.</text>
</comment>
<dbReference type="AlphaFoldDB" id="A0A1J5P4J5"/>
<keyword evidence="2" id="KW-0067">ATP-binding</keyword>
<dbReference type="Pfam" id="PF01121">
    <property type="entry name" value="CoaE"/>
    <property type="match status" value="1"/>
</dbReference>
<dbReference type="PANTHER" id="PTHR10695:SF46">
    <property type="entry name" value="BIFUNCTIONAL COENZYME A SYNTHASE-RELATED"/>
    <property type="match status" value="1"/>
</dbReference>
<gene>
    <name evidence="3" type="primary">coaE_15</name>
    <name evidence="3" type="ORF">GALL_519460</name>
</gene>
<dbReference type="GO" id="GO:0004140">
    <property type="term" value="F:dephospho-CoA kinase activity"/>
    <property type="evidence" value="ECO:0007669"/>
    <property type="project" value="UniProtKB-EC"/>
</dbReference>
<keyword evidence="1" id="KW-0547">Nucleotide-binding</keyword>
<dbReference type="PANTHER" id="PTHR10695">
    <property type="entry name" value="DEPHOSPHO-COA KINASE-RELATED"/>
    <property type="match status" value="1"/>
</dbReference>
<dbReference type="EC" id="2.7.1.24" evidence="3"/>
<dbReference type="InterPro" id="IPR001977">
    <property type="entry name" value="Depp_CoAkinase"/>
</dbReference>
<proteinExistence type="predicted"/>
<organism evidence="3">
    <name type="scientific">mine drainage metagenome</name>
    <dbReference type="NCBI Taxonomy" id="410659"/>
    <lineage>
        <taxon>unclassified sequences</taxon>
        <taxon>metagenomes</taxon>
        <taxon>ecological metagenomes</taxon>
    </lineage>
</organism>
<dbReference type="InterPro" id="IPR027417">
    <property type="entry name" value="P-loop_NTPase"/>
</dbReference>
<sequence>MRALVFGDSDAKKRLEAIIHPLVSQLTWQHAAQAQATGHRCLVFDVPLLIESGHWRQKVTQILVVDCTAQTQISRVMARSNLQRSAVESVIAAQASRVQRLQTADAVIFNDGITLEGLRHQVGALASSFGLSLAHLKDSDILA</sequence>
<dbReference type="EMBL" id="MLJW01006569">
    <property type="protein sequence ID" value="OIQ66481.1"/>
    <property type="molecule type" value="Genomic_DNA"/>
</dbReference>
<dbReference type="NCBIfam" id="TIGR00152">
    <property type="entry name" value="dephospho-CoA kinase"/>
    <property type="match status" value="1"/>
</dbReference>